<dbReference type="Pfam" id="PF08241">
    <property type="entry name" value="Methyltransf_11"/>
    <property type="match status" value="1"/>
</dbReference>
<dbReference type="AlphaFoldDB" id="A0A367UFB7"/>
<reference evidence="2 3" key="1">
    <citation type="submission" date="2014-07" db="EMBL/GenBank/DDBJ databases">
        <title>Draft genome sequence of Thalassospira xianhensis P-4 (MCCC 1A02616).</title>
        <authorList>
            <person name="Lai Q."/>
            <person name="Shao Z."/>
        </authorList>
    </citation>
    <scope>NUCLEOTIDE SEQUENCE [LARGE SCALE GENOMIC DNA]</scope>
    <source>
        <strain evidence="2 3">MCCC 1A02616</strain>
    </source>
</reference>
<dbReference type="SUPFAM" id="SSF53335">
    <property type="entry name" value="S-adenosyl-L-methionine-dependent methyltransferases"/>
    <property type="match status" value="1"/>
</dbReference>
<accession>A0A367UFB7</accession>
<dbReference type="PANTHER" id="PTHR43591:SF24">
    <property type="entry name" value="2-METHOXY-6-POLYPRENYL-1,4-BENZOQUINOL METHYLASE, MITOCHONDRIAL"/>
    <property type="match status" value="1"/>
</dbReference>
<gene>
    <name evidence="2" type="ORF">TH5_10160</name>
</gene>
<dbReference type="Proteomes" id="UP000252419">
    <property type="component" value="Unassembled WGS sequence"/>
</dbReference>
<evidence type="ECO:0000313" key="3">
    <source>
        <dbReference type="Proteomes" id="UP000252419"/>
    </source>
</evidence>
<dbReference type="EMBL" id="JPWA01000010">
    <property type="protein sequence ID" value="RCK06004.1"/>
    <property type="molecule type" value="Genomic_DNA"/>
</dbReference>
<dbReference type="PANTHER" id="PTHR43591">
    <property type="entry name" value="METHYLTRANSFERASE"/>
    <property type="match status" value="1"/>
</dbReference>
<dbReference type="InterPro" id="IPR029063">
    <property type="entry name" value="SAM-dependent_MTases_sf"/>
</dbReference>
<dbReference type="CDD" id="cd02440">
    <property type="entry name" value="AdoMet_MTases"/>
    <property type="match status" value="1"/>
</dbReference>
<feature type="domain" description="Methyltransferase type 11" evidence="1">
    <location>
        <begin position="58"/>
        <end position="163"/>
    </location>
</feature>
<proteinExistence type="predicted"/>
<evidence type="ECO:0000259" key="1">
    <source>
        <dbReference type="Pfam" id="PF08241"/>
    </source>
</evidence>
<name>A0A367UFB7_9PROT</name>
<dbReference type="Gene3D" id="3.40.50.150">
    <property type="entry name" value="Vaccinia Virus protein VP39"/>
    <property type="match status" value="1"/>
</dbReference>
<sequence length="290" mass="30624">MSLILKSIFNVWHHLSPDWLNWADQLAPAAQKINRHLVEALDLPALAQAAGGKDLVVLDLASGVGEPAFGIARILASEDDPALRGYVIASDIVPGMCAGLVERAVAEGIGNLSVVAADMEKLPFGAGTMDGISCRFGVMFCNDPDAALRDANRVLSTGGRAAFMLWAPIVDNPLFAAMDGILGNILGTGFADAGLDLFGFADPTLATSRVVRAGFGDVTITTHNPAGRIPERAAFWKPQMEMLFGPQLRAATDAERGAIDAAMFEALRPYLTDGHFQVPICFHVLAGAKG</sequence>
<dbReference type="InterPro" id="IPR013216">
    <property type="entry name" value="Methyltransf_11"/>
</dbReference>
<keyword evidence="3" id="KW-1185">Reference proteome</keyword>
<evidence type="ECO:0000313" key="2">
    <source>
        <dbReference type="EMBL" id="RCK06004.1"/>
    </source>
</evidence>
<comment type="caution">
    <text evidence="2">The sequence shown here is derived from an EMBL/GenBank/DDBJ whole genome shotgun (WGS) entry which is preliminary data.</text>
</comment>
<organism evidence="2 3">
    <name type="scientific">Thalassospira xianhensis MCCC 1A02616</name>
    <dbReference type="NCBI Taxonomy" id="1177929"/>
    <lineage>
        <taxon>Bacteria</taxon>
        <taxon>Pseudomonadati</taxon>
        <taxon>Pseudomonadota</taxon>
        <taxon>Alphaproteobacteria</taxon>
        <taxon>Rhodospirillales</taxon>
        <taxon>Thalassospiraceae</taxon>
        <taxon>Thalassospira</taxon>
    </lineage>
</organism>
<dbReference type="GO" id="GO:0008757">
    <property type="term" value="F:S-adenosylmethionine-dependent methyltransferase activity"/>
    <property type="evidence" value="ECO:0007669"/>
    <property type="project" value="InterPro"/>
</dbReference>
<protein>
    <recommendedName>
        <fullName evidence="1">Methyltransferase type 11 domain-containing protein</fullName>
    </recommendedName>
</protein>